<dbReference type="SUPFAM" id="SSF82607">
    <property type="entry name" value="YbaB-like"/>
    <property type="match status" value="1"/>
</dbReference>
<dbReference type="AlphaFoldDB" id="A0A9W6WB62"/>
<dbReference type="Proteomes" id="UP001165079">
    <property type="component" value="Unassembled WGS sequence"/>
</dbReference>
<organism evidence="1 2">
    <name type="scientific">Actinorhabdospora filicis</name>
    <dbReference type="NCBI Taxonomy" id="1785913"/>
    <lineage>
        <taxon>Bacteria</taxon>
        <taxon>Bacillati</taxon>
        <taxon>Actinomycetota</taxon>
        <taxon>Actinomycetes</taxon>
        <taxon>Micromonosporales</taxon>
        <taxon>Micromonosporaceae</taxon>
        <taxon>Actinorhabdospora</taxon>
    </lineage>
</organism>
<dbReference type="RefSeq" id="WP_285664907.1">
    <property type="nucleotide sequence ID" value="NZ_BSTX01000003.1"/>
</dbReference>
<proteinExistence type="predicted"/>
<accession>A0A9W6WB62</accession>
<reference evidence="1" key="1">
    <citation type="submission" date="2023-03" db="EMBL/GenBank/DDBJ databases">
        <title>Actinorhabdospora filicis NBRC 111898.</title>
        <authorList>
            <person name="Ichikawa N."/>
            <person name="Sato H."/>
            <person name="Tonouchi N."/>
        </authorList>
    </citation>
    <scope>NUCLEOTIDE SEQUENCE</scope>
    <source>
        <strain evidence="1">NBRC 111898</strain>
    </source>
</reference>
<evidence type="ECO:0000313" key="2">
    <source>
        <dbReference type="Proteomes" id="UP001165079"/>
    </source>
</evidence>
<dbReference type="Gene3D" id="3.30.1310.10">
    <property type="entry name" value="Nucleoid-associated protein YbaB-like domain"/>
    <property type="match status" value="1"/>
</dbReference>
<dbReference type="EMBL" id="BSTX01000003">
    <property type="protein sequence ID" value="GLZ79763.1"/>
    <property type="molecule type" value="Genomic_DNA"/>
</dbReference>
<name>A0A9W6WB62_9ACTN</name>
<keyword evidence="2" id="KW-1185">Reference proteome</keyword>
<evidence type="ECO:0008006" key="3">
    <source>
        <dbReference type="Google" id="ProtNLM"/>
    </source>
</evidence>
<evidence type="ECO:0000313" key="1">
    <source>
        <dbReference type="EMBL" id="GLZ79763.1"/>
    </source>
</evidence>
<gene>
    <name evidence="1" type="ORF">Afil01_45700</name>
</gene>
<dbReference type="InterPro" id="IPR036894">
    <property type="entry name" value="YbaB-like_sf"/>
</dbReference>
<dbReference type="GO" id="GO:0003677">
    <property type="term" value="F:DNA binding"/>
    <property type="evidence" value="ECO:0007669"/>
    <property type="project" value="InterPro"/>
</dbReference>
<dbReference type="InterPro" id="IPR004401">
    <property type="entry name" value="YbaB/EbfC"/>
</dbReference>
<dbReference type="Pfam" id="PF02575">
    <property type="entry name" value="YbaB_DNA_bd"/>
    <property type="match status" value="1"/>
</dbReference>
<comment type="caution">
    <text evidence="1">The sequence shown here is derived from an EMBL/GenBank/DDBJ whole genome shotgun (WGS) entry which is preliminary data.</text>
</comment>
<sequence>MGNAEMLERAAEVEGLLGRLSAARRSMLAAAERAEDVRERVADVRVAAGSPDGLATVTCDGRGKVQRVEFDSVRYNRATEDQLCAAVLAALARARRKAAESAAGIWRDFERHRR</sequence>
<protein>
    <recommendedName>
        <fullName evidence="3">YbaB/EbfC family nucleoid-associated protein</fullName>
    </recommendedName>
</protein>